<keyword evidence="3" id="KW-1185">Reference proteome</keyword>
<dbReference type="Proteomes" id="UP001157733">
    <property type="component" value="Chromosome"/>
</dbReference>
<evidence type="ECO:0000313" key="2">
    <source>
        <dbReference type="EMBL" id="CAI2719616.1"/>
    </source>
</evidence>
<name>A0ABM9HGX9_9BACT</name>
<feature type="transmembrane region" description="Helical" evidence="1">
    <location>
        <begin position="12"/>
        <end position="40"/>
    </location>
</feature>
<accession>A0ABM9HGX9</accession>
<evidence type="ECO:0000256" key="1">
    <source>
        <dbReference type="SAM" id="Phobius"/>
    </source>
</evidence>
<reference evidence="2 3" key="1">
    <citation type="submission" date="2022-09" db="EMBL/GenBank/DDBJ databases">
        <authorList>
            <person name="Kop L."/>
        </authorList>
    </citation>
    <scope>NUCLEOTIDE SEQUENCE [LARGE SCALE GENOMIC DNA]</scope>
    <source>
        <strain evidence="2 3">347</strain>
    </source>
</reference>
<feature type="transmembrane region" description="Helical" evidence="1">
    <location>
        <begin position="60"/>
        <end position="82"/>
    </location>
</feature>
<keyword evidence="1" id="KW-0472">Membrane</keyword>
<sequence>MWPTQCEVTVEGTILVLGAVSILWLLGRLYLGLAVLYFFAMFWLYTLNQSPLIDLFGRNALGWYAGFSTALLAVVATIVNLFPDRH</sequence>
<gene>
    <name evidence="2" type="ORF">NSPWAT_2760</name>
</gene>
<organism evidence="2 3">
    <name type="scientific">Nitrospina watsonii</name>
    <dbReference type="NCBI Taxonomy" id="1323948"/>
    <lineage>
        <taxon>Bacteria</taxon>
        <taxon>Pseudomonadati</taxon>
        <taxon>Nitrospinota/Tectimicrobiota group</taxon>
        <taxon>Nitrospinota</taxon>
        <taxon>Nitrospinia</taxon>
        <taxon>Nitrospinales</taxon>
        <taxon>Nitrospinaceae</taxon>
        <taxon>Nitrospina</taxon>
    </lineage>
</organism>
<keyword evidence="1" id="KW-0812">Transmembrane</keyword>
<evidence type="ECO:0000313" key="3">
    <source>
        <dbReference type="Proteomes" id="UP001157733"/>
    </source>
</evidence>
<dbReference type="EMBL" id="OX336137">
    <property type="protein sequence ID" value="CAI2719616.1"/>
    <property type="molecule type" value="Genomic_DNA"/>
</dbReference>
<protein>
    <submittedName>
        <fullName evidence="2">Uncharacterized protein</fullName>
    </submittedName>
</protein>
<keyword evidence="1" id="KW-1133">Transmembrane helix</keyword>
<proteinExistence type="predicted"/>